<name>A0A9D3ZNZ9_9ROSI</name>
<sequence length="109" mass="12717">MRIYARRDDTGTTPKEWRIELLCIQNIFGGVFQDTYCVLKSYGHGLVYWLDEQIMPYLDVARYGSVALIHVFKFKANLISTLVERWRPETLTFHLPFGKCTITLENVAL</sequence>
<feature type="domain" description="Aminotransferase-like plant mobile" evidence="1">
    <location>
        <begin position="69"/>
        <end position="109"/>
    </location>
</feature>
<dbReference type="AlphaFoldDB" id="A0A9D3ZNZ9"/>
<keyword evidence="3" id="KW-1185">Reference proteome</keyword>
<evidence type="ECO:0000313" key="3">
    <source>
        <dbReference type="Proteomes" id="UP000828251"/>
    </source>
</evidence>
<dbReference type="InterPro" id="IPR019557">
    <property type="entry name" value="AminoTfrase-like_pln_mobile"/>
</dbReference>
<accession>A0A9D3ZNZ9</accession>
<dbReference type="Proteomes" id="UP000828251">
    <property type="component" value="Unassembled WGS sequence"/>
</dbReference>
<protein>
    <recommendedName>
        <fullName evidence="1">Aminotransferase-like plant mobile domain-containing protein</fullName>
    </recommendedName>
</protein>
<dbReference type="Pfam" id="PF10536">
    <property type="entry name" value="PMD"/>
    <property type="match status" value="1"/>
</dbReference>
<gene>
    <name evidence="2" type="ORF">J1N35_034141</name>
</gene>
<dbReference type="GO" id="GO:0010073">
    <property type="term" value="P:meristem maintenance"/>
    <property type="evidence" value="ECO:0007669"/>
    <property type="project" value="InterPro"/>
</dbReference>
<evidence type="ECO:0000313" key="2">
    <source>
        <dbReference type="EMBL" id="KAH1056076.1"/>
    </source>
</evidence>
<reference evidence="2 3" key="1">
    <citation type="journal article" date="2021" name="Plant Biotechnol. J.">
        <title>Multi-omics assisted identification of the key and species-specific regulatory components of drought-tolerant mechanisms in Gossypium stocksii.</title>
        <authorList>
            <person name="Yu D."/>
            <person name="Ke L."/>
            <person name="Zhang D."/>
            <person name="Wu Y."/>
            <person name="Sun Y."/>
            <person name="Mei J."/>
            <person name="Sun J."/>
            <person name="Sun Y."/>
        </authorList>
    </citation>
    <scope>NUCLEOTIDE SEQUENCE [LARGE SCALE GENOMIC DNA]</scope>
    <source>
        <strain evidence="3">cv. E1</strain>
        <tissue evidence="2">Leaf</tissue>
    </source>
</reference>
<organism evidence="2 3">
    <name type="scientific">Gossypium stocksii</name>
    <dbReference type="NCBI Taxonomy" id="47602"/>
    <lineage>
        <taxon>Eukaryota</taxon>
        <taxon>Viridiplantae</taxon>
        <taxon>Streptophyta</taxon>
        <taxon>Embryophyta</taxon>
        <taxon>Tracheophyta</taxon>
        <taxon>Spermatophyta</taxon>
        <taxon>Magnoliopsida</taxon>
        <taxon>eudicotyledons</taxon>
        <taxon>Gunneridae</taxon>
        <taxon>Pentapetalae</taxon>
        <taxon>rosids</taxon>
        <taxon>malvids</taxon>
        <taxon>Malvales</taxon>
        <taxon>Malvaceae</taxon>
        <taxon>Malvoideae</taxon>
        <taxon>Gossypium</taxon>
    </lineage>
</organism>
<comment type="caution">
    <text evidence="2">The sequence shown here is derived from an EMBL/GenBank/DDBJ whole genome shotgun (WGS) entry which is preliminary data.</text>
</comment>
<evidence type="ECO:0000259" key="1">
    <source>
        <dbReference type="Pfam" id="PF10536"/>
    </source>
</evidence>
<dbReference type="PANTHER" id="PTHR46033">
    <property type="entry name" value="PROTEIN MAIN-LIKE 2"/>
    <property type="match status" value="1"/>
</dbReference>
<dbReference type="EMBL" id="JAIQCV010000010">
    <property type="protein sequence ID" value="KAH1056076.1"/>
    <property type="molecule type" value="Genomic_DNA"/>
</dbReference>
<proteinExistence type="predicted"/>
<dbReference type="InterPro" id="IPR044824">
    <property type="entry name" value="MAIN-like"/>
</dbReference>
<dbReference type="PANTHER" id="PTHR46033:SF8">
    <property type="entry name" value="PROTEIN MAINTENANCE OF MERISTEMS-LIKE"/>
    <property type="match status" value="1"/>
</dbReference>
<dbReference type="OrthoDB" id="784956at2759"/>